<accession>A0A5C5WLZ6</accession>
<reference evidence="1 2" key="1">
    <citation type="submission" date="2019-02" db="EMBL/GenBank/DDBJ databases">
        <title>Deep-cultivation of Planctomycetes and their phenomic and genomic characterization uncovers novel biology.</title>
        <authorList>
            <person name="Wiegand S."/>
            <person name="Jogler M."/>
            <person name="Boedeker C."/>
            <person name="Pinto D."/>
            <person name="Vollmers J."/>
            <person name="Rivas-Marin E."/>
            <person name="Kohn T."/>
            <person name="Peeters S.H."/>
            <person name="Heuer A."/>
            <person name="Rast P."/>
            <person name="Oberbeckmann S."/>
            <person name="Bunk B."/>
            <person name="Jeske O."/>
            <person name="Meyerdierks A."/>
            <person name="Storesund J.E."/>
            <person name="Kallscheuer N."/>
            <person name="Luecker S."/>
            <person name="Lage O.M."/>
            <person name="Pohl T."/>
            <person name="Merkel B.J."/>
            <person name="Hornburger P."/>
            <person name="Mueller R.-W."/>
            <person name="Bruemmer F."/>
            <person name="Labrenz M."/>
            <person name="Spormann A.M."/>
            <person name="Op Den Camp H."/>
            <person name="Overmann J."/>
            <person name="Amann R."/>
            <person name="Jetten M.S.M."/>
            <person name="Mascher T."/>
            <person name="Medema M.H."/>
            <person name="Devos D.P."/>
            <person name="Kaster A.-K."/>
            <person name="Ovreas L."/>
            <person name="Rohde M."/>
            <person name="Galperin M.Y."/>
            <person name="Jogler C."/>
        </authorList>
    </citation>
    <scope>NUCLEOTIDE SEQUENCE [LARGE SCALE GENOMIC DNA]</scope>
    <source>
        <strain evidence="1 2">KOR42</strain>
    </source>
</reference>
<organism evidence="1 2">
    <name type="scientific">Thalassoglobus neptunius</name>
    <dbReference type="NCBI Taxonomy" id="1938619"/>
    <lineage>
        <taxon>Bacteria</taxon>
        <taxon>Pseudomonadati</taxon>
        <taxon>Planctomycetota</taxon>
        <taxon>Planctomycetia</taxon>
        <taxon>Planctomycetales</taxon>
        <taxon>Planctomycetaceae</taxon>
        <taxon>Thalassoglobus</taxon>
    </lineage>
</organism>
<comment type="caution">
    <text evidence="1">The sequence shown here is derived from an EMBL/GenBank/DDBJ whole genome shotgun (WGS) entry which is preliminary data.</text>
</comment>
<dbReference type="EMBL" id="SIHI01000010">
    <property type="protein sequence ID" value="TWT51826.1"/>
    <property type="molecule type" value="Genomic_DNA"/>
</dbReference>
<dbReference type="RefSeq" id="WP_146510769.1">
    <property type="nucleotide sequence ID" value="NZ_SIHI01000010.1"/>
</dbReference>
<sequence>MPELQRQTQQLTKLLRLALDHMRAGGPQRGIRFECGAVFEALGFDPETVLEEFERVPSIVLASDFAENVIEYGVTASLFEYHPDAGFHEVEANLKAIESEAGEEVETDSETDEEE</sequence>
<keyword evidence="2" id="KW-1185">Reference proteome</keyword>
<proteinExistence type="predicted"/>
<evidence type="ECO:0000313" key="1">
    <source>
        <dbReference type="EMBL" id="TWT51826.1"/>
    </source>
</evidence>
<dbReference type="Proteomes" id="UP000317243">
    <property type="component" value="Unassembled WGS sequence"/>
</dbReference>
<protein>
    <submittedName>
        <fullName evidence="1">Uncharacterized protein</fullName>
    </submittedName>
</protein>
<dbReference type="AlphaFoldDB" id="A0A5C5WLZ6"/>
<evidence type="ECO:0000313" key="2">
    <source>
        <dbReference type="Proteomes" id="UP000317243"/>
    </source>
</evidence>
<name>A0A5C5WLZ6_9PLAN</name>
<gene>
    <name evidence="1" type="ORF">KOR42_32990</name>
</gene>